<keyword evidence="4 5" id="KW-0238">DNA-binding</keyword>
<dbReference type="InterPro" id="IPR051055">
    <property type="entry name" value="PIF1_helicase"/>
</dbReference>
<evidence type="ECO:0000313" key="9">
    <source>
        <dbReference type="Proteomes" id="UP001219518"/>
    </source>
</evidence>
<dbReference type="Pfam" id="PF14214">
    <property type="entry name" value="Helitron_like_N"/>
    <property type="match status" value="1"/>
</dbReference>
<evidence type="ECO:0000256" key="1">
    <source>
        <dbReference type="ARBA" id="ARBA00022723"/>
    </source>
</evidence>
<keyword evidence="6" id="KW-0547">Nucleotide-binding</keyword>
<dbReference type="PANTHER" id="PTHR47642">
    <property type="entry name" value="ATP-DEPENDENT DNA HELICASE"/>
    <property type="match status" value="1"/>
</dbReference>
<dbReference type="Pfam" id="PF20209">
    <property type="entry name" value="DUF6570"/>
    <property type="match status" value="1"/>
</dbReference>
<name>A0AAE1LNJ9_9NEOP</name>
<proteinExistence type="inferred from homology"/>
<dbReference type="EC" id="5.6.2.3" evidence="6"/>
<keyword evidence="9" id="KW-1185">Reference proteome</keyword>
<dbReference type="InterPro" id="IPR010285">
    <property type="entry name" value="DNA_helicase_pif1-like_DEAD"/>
</dbReference>
<dbReference type="GO" id="GO:0003677">
    <property type="term" value="F:DNA binding"/>
    <property type="evidence" value="ECO:0007669"/>
    <property type="project" value="UniProtKB-UniRule"/>
</dbReference>
<dbReference type="Gene3D" id="3.40.50.300">
    <property type="entry name" value="P-loop containing nucleotide triphosphate hydrolases"/>
    <property type="match status" value="2"/>
</dbReference>
<keyword evidence="6" id="KW-0234">DNA repair</keyword>
<dbReference type="SMART" id="SM00980">
    <property type="entry name" value="THAP"/>
    <property type="match status" value="1"/>
</dbReference>
<evidence type="ECO:0000256" key="2">
    <source>
        <dbReference type="ARBA" id="ARBA00022771"/>
    </source>
</evidence>
<organism evidence="8 9">
    <name type="scientific">Frankliniella fusca</name>
    <dbReference type="NCBI Taxonomy" id="407009"/>
    <lineage>
        <taxon>Eukaryota</taxon>
        <taxon>Metazoa</taxon>
        <taxon>Ecdysozoa</taxon>
        <taxon>Arthropoda</taxon>
        <taxon>Hexapoda</taxon>
        <taxon>Insecta</taxon>
        <taxon>Pterygota</taxon>
        <taxon>Neoptera</taxon>
        <taxon>Paraneoptera</taxon>
        <taxon>Thysanoptera</taxon>
        <taxon>Terebrantia</taxon>
        <taxon>Thripoidea</taxon>
        <taxon>Thripidae</taxon>
        <taxon>Frankliniella</taxon>
    </lineage>
</organism>
<sequence length="1620" mass="187411">MTAPASNGNKEYDDEYSSVIEIEWNRNGKVTEVVKHFNFDADERITSTMYIDVFQNQSDTEQIVHIDLTDKVVHPGISRTIHDIEQDDNQENTEVTLFGKTASTIQENIHEAIRSETKYACSVRYCTQSSRPFHYFCAILTSSELLTENLQKLWVQLSGNLELLNIPSVTLHKRHFICDAHFSDKQFYSASRKRLLRNAVPDQMLPIKLPENEMNKFPKLRVQDYIKINHTDNENESMKEIDTFQKKFEDIMGSITERTCGKCKETFIVKGSSRIKCVHGANCKDYTDDNEMDPDEVPEALKDLTYIEEQLIALHHPQVTVFKLKRVQYGHRGNVINFPQNLKGFASKLPHRLDELSSVLTVRVQNNDVDHVDFRVRGQKVKKALLWLKNNNDFYRDIEISTDNLDILPADGNVYNNLSGIDIEECSTDDNEENISCVQENEDQITESVVPMLGDTSEQDYFNNIMGWPSLGEQPVNEFSHVGFIAKAFPTLFPYGHADLRAPRNRQITATNYFRHLMRYKDKRFAQHPRFRYYAFNSEMRWRALKNGGVYVKKNEEFQDVSADYLKQKLEENPSLIKKNYGSNLQGTRAFWFSKGKQLLAMFQQLKLPTLFFTLSSADMHWPELFKILAPDKDYNSLTSKERENLLQNNPMIADQFFHERVESFLKEVVIKKYKVKDYWYRTEYQHRGSPHVHGVLWLEGAPDVLNLPNATVEERDQIAQYFDELVSAFHPSLNTLRPSVHPSRKKLSEVEDLEEDLCHLLNSVQMHSRCSQKYCLRKNKKTKKIECRFKFPKDHNDQARIVITPEGDIEFIPKRNNPILNKCNFYMLQTWRANIDVAPVVSKRALLLYLTKYITKSENISAGFETVMNLLLDQSQENCTAKQIIQRFFIQMCCERDYSAQEVCHSLMGTKMTSAGGRIFVNLYFKFVEENWIELECDEKKSKSFIEKYAERPNEFESFSLWKTAQMVNLPSNKIRRKTAIVQIFPQYKFDKNSENNEFFYKQQVMLFLPWRDIEVIKQNNETWENIYNVYIDMIKKNQETCLLLNDTVANEEEYETEDFQKNNASEEWMFLSEMTPKKNPQKAGIGKRQIDLEHNWHESTKLYDKYGGIASLRSFLTNVKANDTVANETSSISQDVHIPNITFTGEQQNILDYVEFQLNWIKHNSDSHIGKKVIVQGKAGTGKSLVIAAIVRRINEVLGSGSVLVLGPTGICALNVNGSTIHSKLQIDTKNFKELKGPALCDFVKSFESVRFIIIDEYSMVGCKFLHYIDQRLKKIKQSEEDFGNVFLWMFGDVQQLPPVFDSACYSLSSTCKESDSGKLLYRNFDFATILTQVKRQNCVSFQETLNNISTGNVQKADFDLLETRFKTSVSAEEKKRFEDAVHIFPTRKQVSQFNEDKLETLKHPVTNDLVPITIINAKHNCSKAETADPDKAEGLEQSLYAAEGAKIMLRNNLWTERGLVNGACGTIKHILYEEESNPETDMPSILICHFESYKGPYIDDEQKTVPITPVTKHFKYLDADCSRTQFPIAIAYACTIHKSQGLTLSKIFVNIGNSEKPGLAYTALSRVKILDDMLIEPFPIARLEAINTKMYMKWRVEWIDFLQRKSLPLIPESLLQK</sequence>
<dbReference type="Pfam" id="PF05970">
    <property type="entry name" value="PIF1"/>
    <property type="match status" value="1"/>
</dbReference>
<evidence type="ECO:0000256" key="6">
    <source>
        <dbReference type="RuleBase" id="RU363044"/>
    </source>
</evidence>
<dbReference type="InterPro" id="IPR025476">
    <property type="entry name" value="Helitron_helicase-like"/>
</dbReference>
<keyword evidence="6 8" id="KW-0347">Helicase</keyword>
<dbReference type="PROSITE" id="PS50950">
    <property type="entry name" value="ZF_THAP"/>
    <property type="match status" value="1"/>
</dbReference>
<evidence type="ECO:0000256" key="3">
    <source>
        <dbReference type="ARBA" id="ARBA00022833"/>
    </source>
</evidence>
<evidence type="ECO:0000313" key="8">
    <source>
        <dbReference type="EMBL" id="KAK3925970.1"/>
    </source>
</evidence>
<keyword evidence="3" id="KW-0862">Zinc</keyword>
<reference evidence="8" key="1">
    <citation type="submission" date="2021-07" db="EMBL/GenBank/DDBJ databases">
        <authorList>
            <person name="Catto M.A."/>
            <person name="Jacobson A."/>
            <person name="Kennedy G."/>
            <person name="Labadie P."/>
            <person name="Hunt B.G."/>
            <person name="Srinivasan R."/>
        </authorList>
    </citation>
    <scope>NUCLEOTIDE SEQUENCE</scope>
    <source>
        <strain evidence="8">PL_HMW_Pooled</strain>
        <tissue evidence="8">Head</tissue>
    </source>
</reference>
<dbReference type="EMBL" id="JAHWGI010001242">
    <property type="protein sequence ID" value="KAK3925970.1"/>
    <property type="molecule type" value="Genomic_DNA"/>
</dbReference>
<evidence type="ECO:0000259" key="7">
    <source>
        <dbReference type="PROSITE" id="PS50950"/>
    </source>
</evidence>
<dbReference type="CDD" id="cd18809">
    <property type="entry name" value="SF1_C_RecD"/>
    <property type="match status" value="1"/>
</dbReference>
<dbReference type="InterPro" id="IPR006612">
    <property type="entry name" value="THAP_Znf"/>
</dbReference>
<keyword evidence="6" id="KW-0227">DNA damage</keyword>
<keyword evidence="1" id="KW-0479">Metal-binding</keyword>
<dbReference type="GO" id="GO:0005524">
    <property type="term" value="F:ATP binding"/>
    <property type="evidence" value="ECO:0007669"/>
    <property type="project" value="UniProtKB-KW"/>
</dbReference>
<dbReference type="Proteomes" id="UP001219518">
    <property type="component" value="Unassembled WGS sequence"/>
</dbReference>
<protein>
    <recommendedName>
        <fullName evidence="6">ATP-dependent DNA helicase</fullName>
        <ecNumber evidence="6">5.6.2.3</ecNumber>
    </recommendedName>
</protein>
<keyword evidence="6" id="KW-0378">Hydrolase</keyword>
<evidence type="ECO:0000256" key="4">
    <source>
        <dbReference type="ARBA" id="ARBA00023125"/>
    </source>
</evidence>
<keyword evidence="6" id="KW-0233">DNA recombination</keyword>
<dbReference type="GO" id="GO:0006310">
    <property type="term" value="P:DNA recombination"/>
    <property type="evidence" value="ECO:0007669"/>
    <property type="project" value="UniProtKB-KW"/>
</dbReference>
<reference evidence="8" key="2">
    <citation type="journal article" date="2023" name="BMC Genomics">
        <title>Pest status, molecular evolution, and epigenetic factors derived from the genome assembly of Frankliniella fusca, a thysanopteran phytovirus vector.</title>
        <authorList>
            <person name="Catto M.A."/>
            <person name="Labadie P.E."/>
            <person name="Jacobson A.L."/>
            <person name="Kennedy G.G."/>
            <person name="Srinivasan R."/>
            <person name="Hunt B.G."/>
        </authorList>
    </citation>
    <scope>NUCLEOTIDE SEQUENCE</scope>
    <source>
        <strain evidence="8">PL_HMW_Pooled</strain>
    </source>
</reference>
<dbReference type="SUPFAM" id="SSF52540">
    <property type="entry name" value="P-loop containing nucleoside triphosphate hydrolases"/>
    <property type="match status" value="2"/>
</dbReference>
<dbReference type="GO" id="GO:0006281">
    <property type="term" value="P:DNA repair"/>
    <property type="evidence" value="ECO:0007669"/>
    <property type="project" value="UniProtKB-KW"/>
</dbReference>
<dbReference type="InterPro" id="IPR027417">
    <property type="entry name" value="P-loop_NTPase"/>
</dbReference>
<feature type="domain" description="THAP-type" evidence="7">
    <location>
        <begin position="117"/>
        <end position="204"/>
    </location>
</feature>
<accession>A0AAE1LNJ9</accession>
<comment type="cofactor">
    <cofactor evidence="6">
        <name>Mg(2+)</name>
        <dbReference type="ChEBI" id="CHEBI:18420"/>
    </cofactor>
</comment>
<comment type="catalytic activity">
    <reaction evidence="6">
        <text>ATP + H2O = ADP + phosphate + H(+)</text>
        <dbReference type="Rhea" id="RHEA:13065"/>
        <dbReference type="ChEBI" id="CHEBI:15377"/>
        <dbReference type="ChEBI" id="CHEBI:15378"/>
        <dbReference type="ChEBI" id="CHEBI:30616"/>
        <dbReference type="ChEBI" id="CHEBI:43474"/>
        <dbReference type="ChEBI" id="CHEBI:456216"/>
        <dbReference type="EC" id="5.6.2.3"/>
    </reaction>
</comment>
<dbReference type="GO" id="GO:0008270">
    <property type="term" value="F:zinc ion binding"/>
    <property type="evidence" value="ECO:0007669"/>
    <property type="project" value="UniProtKB-KW"/>
</dbReference>
<dbReference type="Pfam" id="PF05485">
    <property type="entry name" value="THAP"/>
    <property type="match status" value="1"/>
</dbReference>
<gene>
    <name evidence="8" type="ORF">KUF71_014219</name>
</gene>
<dbReference type="GO" id="GO:0000723">
    <property type="term" value="P:telomere maintenance"/>
    <property type="evidence" value="ECO:0007669"/>
    <property type="project" value="InterPro"/>
</dbReference>
<dbReference type="InterPro" id="IPR046700">
    <property type="entry name" value="DUF6570"/>
</dbReference>
<evidence type="ECO:0000256" key="5">
    <source>
        <dbReference type="PROSITE-ProRule" id="PRU00309"/>
    </source>
</evidence>
<comment type="similarity">
    <text evidence="6">Belongs to the helicase family.</text>
</comment>
<dbReference type="GO" id="GO:0043139">
    <property type="term" value="F:5'-3' DNA helicase activity"/>
    <property type="evidence" value="ECO:0007669"/>
    <property type="project" value="UniProtKB-EC"/>
</dbReference>
<comment type="caution">
    <text evidence="8">The sequence shown here is derived from an EMBL/GenBank/DDBJ whole genome shotgun (WGS) entry which is preliminary data.</text>
</comment>
<keyword evidence="6" id="KW-0067">ATP-binding</keyword>
<dbReference type="GO" id="GO:0016787">
    <property type="term" value="F:hydrolase activity"/>
    <property type="evidence" value="ECO:0007669"/>
    <property type="project" value="UniProtKB-KW"/>
</dbReference>
<keyword evidence="2 5" id="KW-0863">Zinc-finger</keyword>